<evidence type="ECO:0000313" key="11">
    <source>
        <dbReference type="Proteomes" id="UP000075787"/>
    </source>
</evidence>
<dbReference type="RefSeq" id="WP_062764431.1">
    <property type="nucleotide sequence ID" value="NZ_CP121043.1"/>
</dbReference>
<dbReference type="InterPro" id="IPR013154">
    <property type="entry name" value="ADH-like_N"/>
</dbReference>
<dbReference type="OrthoDB" id="5295340at2"/>
<evidence type="ECO:0000256" key="8">
    <source>
        <dbReference type="RuleBase" id="RU361277"/>
    </source>
</evidence>
<reference evidence="10 11" key="1">
    <citation type="submission" date="2015-12" db="EMBL/GenBank/DDBJ databases">
        <title>Genome sequence of Tistrella mobilis MCCC 1A02139.</title>
        <authorList>
            <person name="Lu L."/>
            <person name="Lai Q."/>
            <person name="Shao Z."/>
            <person name="Qian P."/>
        </authorList>
    </citation>
    <scope>NUCLEOTIDE SEQUENCE [LARGE SCALE GENOMIC DNA]</scope>
    <source>
        <strain evidence="10 11">MCCC 1A02139</strain>
    </source>
</reference>
<protein>
    <recommendedName>
        <fullName evidence="3">alcohol dehydrogenase</fullName>
        <ecNumber evidence="3">1.1.1.1</ecNumber>
    </recommendedName>
</protein>
<dbReference type="SMART" id="SM00829">
    <property type="entry name" value="PKS_ER"/>
    <property type="match status" value="1"/>
</dbReference>
<dbReference type="EC" id="1.1.1.1" evidence="3"/>
<evidence type="ECO:0000256" key="4">
    <source>
        <dbReference type="ARBA" id="ARBA00022723"/>
    </source>
</evidence>
<keyword evidence="7" id="KW-0520">NAD</keyword>
<evidence type="ECO:0000256" key="7">
    <source>
        <dbReference type="ARBA" id="ARBA00023027"/>
    </source>
</evidence>
<dbReference type="FunFam" id="3.40.50.720:FF:000039">
    <property type="entry name" value="Alcohol dehydrogenase AdhP"/>
    <property type="match status" value="1"/>
</dbReference>
<proteinExistence type="inferred from homology"/>
<dbReference type="PANTHER" id="PTHR42940">
    <property type="entry name" value="ALCOHOL DEHYDROGENASE 1-RELATED"/>
    <property type="match status" value="1"/>
</dbReference>
<keyword evidence="5 8" id="KW-0862">Zinc</keyword>
<dbReference type="GeneID" id="97239649"/>
<evidence type="ECO:0000313" key="10">
    <source>
        <dbReference type="EMBL" id="KYO52299.1"/>
    </source>
</evidence>
<dbReference type="GO" id="GO:0008270">
    <property type="term" value="F:zinc ion binding"/>
    <property type="evidence" value="ECO:0007669"/>
    <property type="project" value="InterPro"/>
</dbReference>
<dbReference type="GO" id="GO:0004022">
    <property type="term" value="F:alcohol dehydrogenase (NAD+) activity"/>
    <property type="evidence" value="ECO:0007669"/>
    <property type="project" value="UniProtKB-EC"/>
</dbReference>
<accession>A0A161R3A7</accession>
<evidence type="ECO:0000256" key="1">
    <source>
        <dbReference type="ARBA" id="ARBA00001947"/>
    </source>
</evidence>
<dbReference type="InterPro" id="IPR036291">
    <property type="entry name" value="NAD(P)-bd_dom_sf"/>
</dbReference>
<comment type="similarity">
    <text evidence="2 8">Belongs to the zinc-containing alcohol dehydrogenase family.</text>
</comment>
<dbReference type="InterPro" id="IPR013149">
    <property type="entry name" value="ADH-like_C"/>
</dbReference>
<keyword evidence="4 8" id="KW-0479">Metal-binding</keyword>
<dbReference type="SUPFAM" id="SSF51735">
    <property type="entry name" value="NAD(P)-binding Rossmann-fold domains"/>
    <property type="match status" value="1"/>
</dbReference>
<dbReference type="Proteomes" id="UP000075787">
    <property type="component" value="Unassembled WGS sequence"/>
</dbReference>
<organism evidence="10 11">
    <name type="scientific">Tistrella mobilis</name>
    <dbReference type="NCBI Taxonomy" id="171437"/>
    <lineage>
        <taxon>Bacteria</taxon>
        <taxon>Pseudomonadati</taxon>
        <taxon>Pseudomonadota</taxon>
        <taxon>Alphaproteobacteria</taxon>
        <taxon>Geminicoccales</taxon>
        <taxon>Geminicoccaceae</taxon>
        <taxon>Tistrella</taxon>
    </lineage>
</organism>
<dbReference type="CDD" id="cd08297">
    <property type="entry name" value="CAD3"/>
    <property type="match status" value="1"/>
</dbReference>
<evidence type="ECO:0000256" key="5">
    <source>
        <dbReference type="ARBA" id="ARBA00022833"/>
    </source>
</evidence>
<gene>
    <name evidence="10" type="ORF">AUP44_00695</name>
</gene>
<feature type="domain" description="Enoyl reductase (ER)" evidence="9">
    <location>
        <begin position="13"/>
        <end position="341"/>
    </location>
</feature>
<comment type="caution">
    <text evidence="10">The sequence shown here is derived from an EMBL/GenBank/DDBJ whole genome shotgun (WGS) entry which is preliminary data.</text>
</comment>
<dbReference type="PANTHER" id="PTHR42940:SF8">
    <property type="entry name" value="VACUOLAR PROTEIN SORTING-ASSOCIATED PROTEIN 11"/>
    <property type="match status" value="1"/>
</dbReference>
<dbReference type="PROSITE" id="PS00059">
    <property type="entry name" value="ADH_ZINC"/>
    <property type="match status" value="1"/>
</dbReference>
<dbReference type="AlphaFoldDB" id="A0A161R3A7"/>
<evidence type="ECO:0000259" key="9">
    <source>
        <dbReference type="SMART" id="SM00829"/>
    </source>
</evidence>
<dbReference type="Gene3D" id="3.90.180.10">
    <property type="entry name" value="Medium-chain alcohol dehydrogenases, catalytic domain"/>
    <property type="match status" value="1"/>
</dbReference>
<dbReference type="Pfam" id="PF00107">
    <property type="entry name" value="ADH_zinc_N"/>
    <property type="match status" value="1"/>
</dbReference>
<name>A0A161R3A7_9PROT</name>
<comment type="cofactor">
    <cofactor evidence="1 8">
        <name>Zn(2+)</name>
        <dbReference type="ChEBI" id="CHEBI:29105"/>
    </cofactor>
</comment>
<dbReference type="SUPFAM" id="SSF50129">
    <property type="entry name" value="GroES-like"/>
    <property type="match status" value="1"/>
</dbReference>
<keyword evidence="6" id="KW-0560">Oxidoreductase</keyword>
<dbReference type="InterPro" id="IPR002328">
    <property type="entry name" value="ADH_Zn_CS"/>
</dbReference>
<sequence>MARMQAAVVERPGEGLRMMEVARPEPGPGEVLIRVAACGVCHSDLHIVDGDWGTPPKLPLIPGHEVTGHIAALGAGVSGIAIGDAVGVPWMAHACGRCAWCLAGMETICEAGGATGFSRDGGYAEYMLAEAAFVARLPADADLVAIAPILCAGVTTWRGLKRSEARAGEHVAIVGAGGLGHVAIQYARAMGLRPVAVDVSPARLDHALTLGAEAVVDAAAGDPVAGVQAATGGGAHAAIVTATAPAAFEQAIAMTRPGGTTVFIGLPGGERDAIRVSIARISNWERSIRGSNVGTRRDLQEAVDFALRGHVRAEVTPLPFSRIDEALARLRRGEVTGRLVLTMGR</sequence>
<evidence type="ECO:0000256" key="2">
    <source>
        <dbReference type="ARBA" id="ARBA00008072"/>
    </source>
</evidence>
<dbReference type="Pfam" id="PF08240">
    <property type="entry name" value="ADH_N"/>
    <property type="match status" value="1"/>
</dbReference>
<dbReference type="InterPro" id="IPR011032">
    <property type="entry name" value="GroES-like_sf"/>
</dbReference>
<dbReference type="EMBL" id="LPZR01000157">
    <property type="protein sequence ID" value="KYO52299.1"/>
    <property type="molecule type" value="Genomic_DNA"/>
</dbReference>
<evidence type="ECO:0000256" key="3">
    <source>
        <dbReference type="ARBA" id="ARBA00013190"/>
    </source>
</evidence>
<evidence type="ECO:0000256" key="6">
    <source>
        <dbReference type="ARBA" id="ARBA00023002"/>
    </source>
</evidence>
<dbReference type="InterPro" id="IPR020843">
    <property type="entry name" value="ER"/>
</dbReference>
<dbReference type="Gene3D" id="3.40.50.720">
    <property type="entry name" value="NAD(P)-binding Rossmann-like Domain"/>
    <property type="match status" value="1"/>
</dbReference>